<keyword evidence="1" id="KW-0812">Transmembrane</keyword>
<dbReference type="AlphaFoldDB" id="A0A0D2W204"/>
<name>A0A0D2W204_CAPO3</name>
<keyword evidence="1" id="KW-1133">Transmembrane helix</keyword>
<dbReference type="InParanoid" id="A0A0D2W204"/>
<accession>A0A0D2W204</accession>
<protein>
    <submittedName>
        <fullName evidence="2">Uncharacterized protein</fullName>
    </submittedName>
</protein>
<evidence type="ECO:0000313" key="2">
    <source>
        <dbReference type="EMBL" id="KJE98387.1"/>
    </source>
</evidence>
<evidence type="ECO:0000313" key="3">
    <source>
        <dbReference type="Proteomes" id="UP000008743"/>
    </source>
</evidence>
<dbReference type="Proteomes" id="UP000008743">
    <property type="component" value="Unassembled WGS sequence"/>
</dbReference>
<dbReference type="EMBL" id="KE346411">
    <property type="protein sequence ID" value="KJE98387.1"/>
    <property type="molecule type" value="Genomic_DNA"/>
</dbReference>
<reference evidence="3" key="1">
    <citation type="submission" date="2011-02" db="EMBL/GenBank/DDBJ databases">
        <title>The Genome Sequence of Capsaspora owczarzaki ATCC 30864.</title>
        <authorList>
            <person name="Russ C."/>
            <person name="Cuomo C."/>
            <person name="Burger G."/>
            <person name="Gray M.W."/>
            <person name="Holland P.W.H."/>
            <person name="King N."/>
            <person name="Lang F.B.F."/>
            <person name="Roger A.J."/>
            <person name="Ruiz-Trillo I."/>
            <person name="Young S.K."/>
            <person name="Zeng Q."/>
            <person name="Gargeya S."/>
            <person name="Alvarado L."/>
            <person name="Berlin A."/>
            <person name="Chapman S.B."/>
            <person name="Chen Z."/>
            <person name="Freedman E."/>
            <person name="Gellesch M."/>
            <person name="Goldberg J."/>
            <person name="Griggs A."/>
            <person name="Gujja S."/>
            <person name="Heilman E."/>
            <person name="Heiman D."/>
            <person name="Howarth C."/>
            <person name="Mehta T."/>
            <person name="Neiman D."/>
            <person name="Pearson M."/>
            <person name="Roberts A."/>
            <person name="Saif S."/>
            <person name="Shea T."/>
            <person name="Shenoy N."/>
            <person name="Sisk P."/>
            <person name="Stolte C."/>
            <person name="Sykes S."/>
            <person name="White J."/>
            <person name="Yandava C."/>
            <person name="Haas B."/>
            <person name="Nusbaum C."/>
            <person name="Birren B."/>
        </authorList>
    </citation>
    <scope>NUCLEOTIDE SEQUENCE</scope>
    <source>
        <strain evidence="3">ATCC 30864</strain>
    </source>
</reference>
<keyword evidence="1" id="KW-0472">Membrane</keyword>
<feature type="transmembrane region" description="Helical" evidence="1">
    <location>
        <begin position="12"/>
        <end position="31"/>
    </location>
</feature>
<organism evidence="2 3">
    <name type="scientific">Capsaspora owczarzaki (strain ATCC 30864)</name>
    <dbReference type="NCBI Taxonomy" id="595528"/>
    <lineage>
        <taxon>Eukaryota</taxon>
        <taxon>Filasterea</taxon>
        <taxon>Capsaspora</taxon>
    </lineage>
</organism>
<evidence type="ECO:0000256" key="1">
    <source>
        <dbReference type="SAM" id="Phobius"/>
    </source>
</evidence>
<gene>
    <name evidence="2" type="ORF">CAOG_008353</name>
</gene>
<proteinExistence type="predicted"/>
<keyword evidence="3" id="KW-1185">Reference proteome</keyword>
<sequence length="170" mass="19001">MADAAENSVLFVSIIAIYASLGFFIVFIWAYRQRKRLASRQRAPQRCMPLAWGDLTMDGFVLNFCTRSAVKQFENQFVIAALQETAATKIEPQPHHASRNPGWRLVADDQGNMIEQNYQQDMARALDSLAEIAAHTTRLDETSRRSCEIFAGALPTCAAAGEPFWCCASH</sequence>